<accession>A0A2P2P7J0</accession>
<dbReference type="AlphaFoldDB" id="A0A2P2P7J0"/>
<proteinExistence type="predicted"/>
<organism evidence="1">
    <name type="scientific">Rhizophora mucronata</name>
    <name type="common">Asiatic mangrove</name>
    <dbReference type="NCBI Taxonomy" id="61149"/>
    <lineage>
        <taxon>Eukaryota</taxon>
        <taxon>Viridiplantae</taxon>
        <taxon>Streptophyta</taxon>
        <taxon>Embryophyta</taxon>
        <taxon>Tracheophyta</taxon>
        <taxon>Spermatophyta</taxon>
        <taxon>Magnoliopsida</taxon>
        <taxon>eudicotyledons</taxon>
        <taxon>Gunneridae</taxon>
        <taxon>Pentapetalae</taxon>
        <taxon>rosids</taxon>
        <taxon>fabids</taxon>
        <taxon>Malpighiales</taxon>
        <taxon>Rhizophoraceae</taxon>
        <taxon>Rhizophora</taxon>
    </lineage>
</organism>
<evidence type="ECO:0000313" key="1">
    <source>
        <dbReference type="EMBL" id="MBX50726.1"/>
    </source>
</evidence>
<protein>
    <submittedName>
        <fullName evidence="1">Uncharacterized protein</fullName>
    </submittedName>
</protein>
<sequence length="33" mass="3662">MMGLALAVQTPKAVRKGRKLISSSYYSGQEIFM</sequence>
<dbReference type="EMBL" id="GGEC01070242">
    <property type="protein sequence ID" value="MBX50726.1"/>
    <property type="molecule type" value="Transcribed_RNA"/>
</dbReference>
<name>A0A2P2P7J0_RHIMU</name>
<reference evidence="1" key="1">
    <citation type="submission" date="2018-02" db="EMBL/GenBank/DDBJ databases">
        <title>Rhizophora mucronata_Transcriptome.</title>
        <authorList>
            <person name="Meera S.P."/>
            <person name="Sreeshan A."/>
            <person name="Augustine A."/>
        </authorList>
    </citation>
    <scope>NUCLEOTIDE SEQUENCE</scope>
    <source>
        <tissue evidence="1">Leaf</tissue>
    </source>
</reference>